<dbReference type="SUPFAM" id="SSF75304">
    <property type="entry name" value="Amidase signature (AS) enzymes"/>
    <property type="match status" value="1"/>
</dbReference>
<dbReference type="PANTHER" id="PTHR11895">
    <property type="entry name" value="TRANSAMIDASE"/>
    <property type="match status" value="1"/>
</dbReference>
<dbReference type="InterPro" id="IPR000120">
    <property type="entry name" value="Amidase"/>
</dbReference>
<dbReference type="InterPro" id="IPR023631">
    <property type="entry name" value="Amidase_dom"/>
</dbReference>
<evidence type="ECO:0000313" key="2">
    <source>
        <dbReference type="EMBL" id="NBN88635.1"/>
    </source>
</evidence>
<dbReference type="EMBL" id="RGET01000207">
    <property type="protein sequence ID" value="NBN88635.1"/>
    <property type="molecule type" value="Genomic_DNA"/>
</dbReference>
<dbReference type="InterPro" id="IPR020556">
    <property type="entry name" value="Amidase_CS"/>
</dbReference>
<dbReference type="Proteomes" id="UP000713222">
    <property type="component" value="Unassembled WGS sequence"/>
</dbReference>
<dbReference type="Pfam" id="PF01425">
    <property type="entry name" value="Amidase"/>
    <property type="match status" value="1"/>
</dbReference>
<accession>A0A964XRY3</accession>
<comment type="caution">
    <text evidence="2">The sequence shown here is derived from an EMBL/GenBank/DDBJ whole genome shotgun (WGS) entry which is preliminary data.</text>
</comment>
<dbReference type="PANTHER" id="PTHR11895:SF151">
    <property type="entry name" value="GLUTAMYL-TRNA(GLN) AMIDOTRANSFERASE SUBUNIT A"/>
    <property type="match status" value="1"/>
</dbReference>
<dbReference type="Gene3D" id="3.90.1300.10">
    <property type="entry name" value="Amidase signature (AS) domain"/>
    <property type="match status" value="1"/>
</dbReference>
<gene>
    <name evidence="2" type="primary">gatA</name>
    <name evidence="2" type="ORF">EBV32_06070</name>
</gene>
<dbReference type="GO" id="GO:0003824">
    <property type="term" value="F:catalytic activity"/>
    <property type="evidence" value="ECO:0007669"/>
    <property type="project" value="InterPro"/>
</dbReference>
<organism evidence="2 3">
    <name type="scientific">Candidatus Fonsibacter lacus</name>
    <dbReference type="NCBI Taxonomy" id="2576439"/>
    <lineage>
        <taxon>Bacteria</taxon>
        <taxon>Pseudomonadati</taxon>
        <taxon>Pseudomonadota</taxon>
        <taxon>Alphaproteobacteria</taxon>
        <taxon>Candidatus Pelagibacterales</taxon>
        <taxon>Candidatus Pelagibacterales incertae sedis</taxon>
        <taxon>Candidatus Fonsibacter</taxon>
    </lineage>
</organism>
<evidence type="ECO:0000259" key="1">
    <source>
        <dbReference type="Pfam" id="PF01425"/>
    </source>
</evidence>
<name>A0A964XRY3_9PROT</name>
<dbReference type="AlphaFoldDB" id="A0A964XRY3"/>
<evidence type="ECO:0000313" key="3">
    <source>
        <dbReference type="Proteomes" id="UP000713222"/>
    </source>
</evidence>
<dbReference type="InterPro" id="IPR036928">
    <property type="entry name" value="AS_sf"/>
</dbReference>
<feature type="domain" description="Amidase" evidence="1">
    <location>
        <begin position="25"/>
        <end position="296"/>
    </location>
</feature>
<proteinExistence type="predicted"/>
<protein>
    <submittedName>
        <fullName evidence="2">Asp-tRNA(Asn)/Glu-tRNA(Gln) amidotransferase subunit GatA</fullName>
    </submittedName>
</protein>
<reference evidence="2" key="1">
    <citation type="submission" date="2018-10" db="EMBL/GenBank/DDBJ databases">
        <title>Iterative Subtractive Binning of Freshwater Chronoseries Metagenomes Recovers Nearly Complete Genomes from over Four Hundred Novel Species.</title>
        <authorList>
            <person name="Rodriguez-R L.M."/>
            <person name="Tsementzi D."/>
            <person name="Luo C."/>
            <person name="Konstantinidis K.T."/>
        </authorList>
    </citation>
    <scope>NUCLEOTIDE SEQUENCE</scope>
    <source>
        <strain evidence="2">WB7_6_001</strain>
    </source>
</reference>
<sequence length="297" mass="31996">MTELTKLTLVESIKHVKEKKCSATELVSAYVKRIEKSDKLNCFNTKDLENAVNKAKKIDTNKKLDKALVGAPIAVKDLFCTKGVKTTASSKILSNFIPTYESTVTEKLWNEDAILIGKLNSDEFAMGSSNETSNFGNVLNPYRLNNENLVPGGSSGGCASAVAADLTCATVGTDTGGSIRQPAAFTGIVGLKPTYGRCSRWGIVAFASSLDQAGPMTKDVRDAALMLDVISGYDDKDSTSANKPKSSFLNSLKNNVKGLKVGVPKEYRVDNMPKEVDDLWQEGIKILKDNGAIVKDI</sequence>
<feature type="non-terminal residue" evidence="2">
    <location>
        <position position="297"/>
    </location>
</feature>
<dbReference type="PROSITE" id="PS00571">
    <property type="entry name" value="AMIDASES"/>
    <property type="match status" value="1"/>
</dbReference>